<dbReference type="Proteomes" id="UP000471640">
    <property type="component" value="Unassembled WGS sequence"/>
</dbReference>
<dbReference type="PROSITE" id="PS51668">
    <property type="entry name" value="TSAA_2"/>
    <property type="match status" value="1"/>
</dbReference>
<dbReference type="GO" id="GO:0008168">
    <property type="term" value="F:methyltransferase activity"/>
    <property type="evidence" value="ECO:0007669"/>
    <property type="project" value="UniProtKB-KW"/>
</dbReference>
<keyword evidence="3" id="KW-0732">Signal</keyword>
<sequence length="149" mass="16617">MKARFRRLARPWLIAVALAGAATGGSAQVFEMKPIGWVRKAQGQTSIQIAPEYQDALLGVEELEFIWVLYWLDRNDSPEQRAMLQVHPRGNPANPLKGVFATRAPVRPNLIGLSRCRVLSVQGTVILIDTIDAFPDTPVIDIKPYRDGR</sequence>
<dbReference type="Gene3D" id="2.40.30.70">
    <property type="entry name" value="YaeB-like"/>
    <property type="match status" value="1"/>
</dbReference>
<dbReference type="PROSITE" id="PS01318">
    <property type="entry name" value="TSAA_1"/>
    <property type="match status" value="1"/>
</dbReference>
<organism evidence="5 6">
    <name type="scientific">Thiorhodococcus mannitoliphagus</name>
    <dbReference type="NCBI Taxonomy" id="329406"/>
    <lineage>
        <taxon>Bacteria</taxon>
        <taxon>Pseudomonadati</taxon>
        <taxon>Pseudomonadota</taxon>
        <taxon>Gammaproteobacteria</taxon>
        <taxon>Chromatiales</taxon>
        <taxon>Chromatiaceae</taxon>
        <taxon>Thiorhodococcus</taxon>
    </lineage>
</organism>
<evidence type="ECO:0000256" key="2">
    <source>
        <dbReference type="ARBA" id="ARBA00033753"/>
    </source>
</evidence>
<reference evidence="5 6" key="2">
    <citation type="submission" date="2020-02" db="EMBL/GenBank/DDBJ databases">
        <title>Genome sequences of Thiorhodococcus mannitoliphagus and Thiorhodococcus minor, purple sulfur photosynthetic bacteria in the gammaproteobacterial family, Chromatiaceae.</title>
        <authorList>
            <person name="Aviles F.A."/>
            <person name="Meyer T.E."/>
            <person name="Kyndt J.A."/>
        </authorList>
    </citation>
    <scope>NUCLEOTIDE SEQUENCE [LARGE SCALE GENOMIC DNA]</scope>
    <source>
        <strain evidence="5 6">DSM 18266</strain>
    </source>
</reference>
<proteinExistence type="inferred from homology"/>
<dbReference type="PANTHER" id="PTHR12818">
    <property type="entry name" value="TRNA (ADENINE(37)-N6)-METHYLTRANSFERASE"/>
    <property type="match status" value="1"/>
</dbReference>
<dbReference type="CDD" id="cd09281">
    <property type="entry name" value="UPF0066"/>
    <property type="match status" value="1"/>
</dbReference>
<dbReference type="InterPro" id="IPR040372">
    <property type="entry name" value="YaeB-like"/>
</dbReference>
<dbReference type="InterPro" id="IPR023368">
    <property type="entry name" value="UPF0066_cons_site"/>
</dbReference>
<gene>
    <name evidence="5" type="primary">tsaA</name>
    <name evidence="5" type="ORF">G3480_16310</name>
</gene>
<evidence type="ECO:0000256" key="1">
    <source>
        <dbReference type="ARBA" id="ARBA00022691"/>
    </source>
</evidence>
<reference evidence="6" key="1">
    <citation type="journal article" date="2020" name="Microbiol. Resour. Announc.">
        <title>Draft Genome Sequences of Thiorhodococcus mannitoliphagus and Thiorhodococcus minor, Purple Sulfur Photosynthetic Bacteria in the Gammaproteobacterial Family Chromatiaceae.</title>
        <authorList>
            <person name="Aviles F.A."/>
            <person name="Meyer T.E."/>
            <person name="Kyndt J.A."/>
        </authorList>
    </citation>
    <scope>NUCLEOTIDE SEQUENCE [LARGE SCALE GENOMIC DNA]</scope>
    <source>
        <strain evidence="6">DSM 18266</strain>
    </source>
</reference>
<comment type="similarity">
    <text evidence="2">Belongs to the tRNA methyltransferase O family.</text>
</comment>
<feature type="domain" description="TsaA-like" evidence="4">
    <location>
        <begin position="32"/>
        <end position="149"/>
    </location>
</feature>
<dbReference type="EMBL" id="JAAIJR010000071">
    <property type="protein sequence ID" value="NEX21852.1"/>
    <property type="molecule type" value="Genomic_DNA"/>
</dbReference>
<dbReference type="Pfam" id="PF01980">
    <property type="entry name" value="TrmO_N"/>
    <property type="match status" value="1"/>
</dbReference>
<protein>
    <submittedName>
        <fullName evidence="5">tRNA (N6-threonylcarbamoyladenosine(37)-N6)-methyltransferase TrmO</fullName>
    </submittedName>
</protein>
<evidence type="ECO:0000256" key="3">
    <source>
        <dbReference type="SAM" id="SignalP"/>
    </source>
</evidence>
<comment type="caution">
    <text evidence="5">The sequence shown here is derived from an EMBL/GenBank/DDBJ whole genome shotgun (WGS) entry which is preliminary data.</text>
</comment>
<dbReference type="GO" id="GO:0032259">
    <property type="term" value="P:methylation"/>
    <property type="evidence" value="ECO:0007669"/>
    <property type="project" value="UniProtKB-KW"/>
</dbReference>
<feature type="signal peptide" evidence="3">
    <location>
        <begin position="1"/>
        <end position="27"/>
    </location>
</feature>
<name>A0A6P1E092_9GAMM</name>
<feature type="chain" id="PRO_5027076343" evidence="3">
    <location>
        <begin position="28"/>
        <end position="149"/>
    </location>
</feature>
<dbReference type="NCBIfam" id="TIGR00104">
    <property type="entry name" value="tRNA_TsaA"/>
    <property type="match status" value="1"/>
</dbReference>
<keyword evidence="6" id="KW-1185">Reference proteome</keyword>
<keyword evidence="5" id="KW-0808">Transferase</keyword>
<dbReference type="InterPro" id="IPR036413">
    <property type="entry name" value="YaeB-like_sf"/>
</dbReference>
<dbReference type="AlphaFoldDB" id="A0A6P1E092"/>
<evidence type="ECO:0000259" key="4">
    <source>
        <dbReference type="PROSITE" id="PS51668"/>
    </source>
</evidence>
<evidence type="ECO:0000313" key="6">
    <source>
        <dbReference type="Proteomes" id="UP000471640"/>
    </source>
</evidence>
<dbReference type="PANTHER" id="PTHR12818:SF0">
    <property type="entry name" value="TRNA (ADENINE(37)-N6)-METHYLTRANSFERASE"/>
    <property type="match status" value="1"/>
</dbReference>
<evidence type="ECO:0000313" key="5">
    <source>
        <dbReference type="EMBL" id="NEX21852.1"/>
    </source>
</evidence>
<dbReference type="InterPro" id="IPR036414">
    <property type="entry name" value="YaeB_N_sf"/>
</dbReference>
<dbReference type="SUPFAM" id="SSF118196">
    <property type="entry name" value="YaeB-like"/>
    <property type="match status" value="1"/>
</dbReference>
<dbReference type="InterPro" id="IPR023370">
    <property type="entry name" value="TrmO-like_N"/>
</dbReference>
<keyword evidence="5" id="KW-0489">Methyltransferase</keyword>
<keyword evidence="1" id="KW-0949">S-adenosyl-L-methionine</keyword>
<accession>A0A6P1E092</accession>